<evidence type="ECO:0000313" key="4">
    <source>
        <dbReference type="Proteomes" id="UP000092661"/>
    </source>
</evidence>
<dbReference type="EMBL" id="CP016534">
    <property type="protein sequence ID" value="ANU11437.1"/>
    <property type="molecule type" value="Genomic_DNA"/>
</dbReference>
<evidence type="ECO:0000313" key="3">
    <source>
        <dbReference type="Proteomes" id="UP000004725"/>
    </source>
</evidence>
<protein>
    <recommendedName>
        <fullName evidence="5">Bacillithiol system redox-active protein YtxJ</fullName>
    </recommendedName>
</protein>
<evidence type="ECO:0000313" key="1">
    <source>
        <dbReference type="EMBL" id="ANU11437.1"/>
    </source>
</evidence>
<evidence type="ECO:0000313" key="2">
    <source>
        <dbReference type="EMBL" id="EIM06612.1"/>
    </source>
</evidence>
<dbReference type="SUPFAM" id="SSF52833">
    <property type="entry name" value="Thioredoxin-like"/>
    <property type="match status" value="1"/>
</dbReference>
<dbReference type="OrthoDB" id="677051at2"/>
<accession>A0A1C7DJ48</accession>
<sequence>MKNLVQVNSLDSLKQAVGHNQHYWLFKHSSTCPVSAEAWNEYNEYCSLHSNQIFLYLVVQEDREFSQAIEEITGMKHESPQLFHFTSQKVDWHASHHKIKRESMQEFIA</sequence>
<dbReference type="RefSeq" id="WP_006829982.1">
    <property type="nucleotide sequence ID" value="NZ_AJYB01000027.1"/>
</dbReference>
<gene>
    <name evidence="2" type="ORF">A1A1_10006</name>
    <name evidence="1" type="ORF">BBH88_14595</name>
</gene>
<organism evidence="2 3">
    <name type="scientific">Planococcus antarcticus DSM 14505</name>
    <dbReference type="NCBI Taxonomy" id="1185653"/>
    <lineage>
        <taxon>Bacteria</taxon>
        <taxon>Bacillati</taxon>
        <taxon>Bacillota</taxon>
        <taxon>Bacilli</taxon>
        <taxon>Bacillales</taxon>
        <taxon>Caryophanaceae</taxon>
        <taxon>Planococcus</taxon>
    </lineage>
</organism>
<dbReference type="Proteomes" id="UP000004725">
    <property type="component" value="Unassembled WGS sequence"/>
</dbReference>
<dbReference type="eggNOG" id="COG3118">
    <property type="taxonomic scope" value="Bacteria"/>
</dbReference>
<dbReference type="Gene3D" id="3.40.30.10">
    <property type="entry name" value="Glutaredoxin"/>
    <property type="match status" value="1"/>
</dbReference>
<reference evidence="1" key="3">
    <citation type="submission" date="2016-10" db="EMBL/GenBank/DDBJ databases">
        <authorList>
            <person name="See-Too W.S."/>
        </authorList>
    </citation>
    <scope>NUCLEOTIDE SEQUENCE</scope>
    <source>
        <strain evidence="1">DSM 14505</strain>
    </source>
</reference>
<keyword evidence="4" id="KW-1185">Reference proteome</keyword>
<dbReference type="KEGG" id="pana:BBH88_14595"/>
<evidence type="ECO:0008006" key="5">
    <source>
        <dbReference type="Google" id="ProtNLM"/>
    </source>
</evidence>
<name>A0A1C7DJ48_9BACL</name>
<reference evidence="4" key="2">
    <citation type="submission" date="2016-07" db="EMBL/GenBank/DDBJ databases">
        <authorList>
            <person name="See-Too W.S."/>
        </authorList>
    </citation>
    <scope>NUCLEOTIDE SEQUENCE [LARGE SCALE GENOMIC DNA]</scope>
    <source>
        <strain evidence="4">DSM 14505</strain>
    </source>
</reference>
<dbReference type="InterPro" id="IPR036249">
    <property type="entry name" value="Thioredoxin-like_sf"/>
</dbReference>
<dbReference type="AlphaFoldDB" id="A0A1C7DJ48"/>
<dbReference type="NCBIfam" id="TIGR04019">
    <property type="entry name" value="B_thiol_YtxJ"/>
    <property type="match status" value="1"/>
</dbReference>
<proteinExistence type="predicted"/>
<reference evidence="2 3" key="1">
    <citation type="journal article" date="2012" name="J. Bacteriol.">
        <title>Genome Sequence of the Antarctic Psychrophile Bacterium Planococcus antarcticus DSM 14505.</title>
        <authorList>
            <person name="Margolles A."/>
            <person name="Gueimonde M."/>
            <person name="Sanchez B."/>
        </authorList>
    </citation>
    <scope>NUCLEOTIDE SEQUENCE [LARGE SCALE GENOMIC DNA]</scope>
    <source>
        <strain evidence="2 3">DSM 14505</strain>
    </source>
</reference>
<dbReference type="Proteomes" id="UP000092661">
    <property type="component" value="Chromosome"/>
</dbReference>
<dbReference type="Pfam" id="PF11009">
    <property type="entry name" value="BrxC"/>
    <property type="match status" value="1"/>
</dbReference>
<dbReference type="EMBL" id="AJYB01000027">
    <property type="protein sequence ID" value="EIM06612.1"/>
    <property type="molecule type" value="Genomic_DNA"/>
</dbReference>
<dbReference type="InterPro" id="IPR022551">
    <property type="entry name" value="BrxC"/>
</dbReference>